<evidence type="ECO:0000313" key="2">
    <source>
        <dbReference type="EMBL" id="BAD03847.1"/>
    </source>
</evidence>
<feature type="region of interest" description="Disordered" evidence="1">
    <location>
        <begin position="1"/>
        <end position="87"/>
    </location>
</feature>
<dbReference type="EMBL" id="AP005726">
    <property type="protein sequence ID" value="BAD03847.1"/>
    <property type="molecule type" value="Genomic_DNA"/>
</dbReference>
<evidence type="ECO:0000313" key="3">
    <source>
        <dbReference type="Proteomes" id="UP000000763"/>
    </source>
</evidence>
<dbReference type="AlphaFoldDB" id="Q6YX56"/>
<evidence type="ECO:0000256" key="1">
    <source>
        <dbReference type="SAM" id="MobiDB-lite"/>
    </source>
</evidence>
<proteinExistence type="predicted"/>
<reference evidence="3" key="1">
    <citation type="journal article" date="2005" name="Nature">
        <title>The map-based sequence of the rice genome.</title>
        <authorList>
            <consortium name="International rice genome sequencing project (IRGSP)"/>
            <person name="Matsumoto T."/>
            <person name="Wu J."/>
            <person name="Kanamori H."/>
            <person name="Katayose Y."/>
            <person name="Fujisawa M."/>
            <person name="Namiki N."/>
            <person name="Mizuno H."/>
            <person name="Yamamoto K."/>
            <person name="Antonio B.A."/>
            <person name="Baba T."/>
            <person name="Sakata K."/>
            <person name="Nagamura Y."/>
            <person name="Aoki H."/>
            <person name="Arikawa K."/>
            <person name="Arita K."/>
            <person name="Bito T."/>
            <person name="Chiden Y."/>
            <person name="Fujitsuka N."/>
            <person name="Fukunaka R."/>
            <person name="Hamada M."/>
            <person name="Harada C."/>
            <person name="Hayashi A."/>
            <person name="Hijishita S."/>
            <person name="Honda M."/>
            <person name="Hosokawa S."/>
            <person name="Ichikawa Y."/>
            <person name="Idonuma A."/>
            <person name="Iijima M."/>
            <person name="Ikeda M."/>
            <person name="Ikeno M."/>
            <person name="Ito K."/>
            <person name="Ito S."/>
            <person name="Ito T."/>
            <person name="Ito Y."/>
            <person name="Ito Y."/>
            <person name="Iwabuchi A."/>
            <person name="Kamiya K."/>
            <person name="Karasawa W."/>
            <person name="Kurita K."/>
            <person name="Katagiri S."/>
            <person name="Kikuta A."/>
            <person name="Kobayashi H."/>
            <person name="Kobayashi N."/>
            <person name="Machita K."/>
            <person name="Maehara T."/>
            <person name="Masukawa M."/>
            <person name="Mizubayashi T."/>
            <person name="Mukai Y."/>
            <person name="Nagasaki H."/>
            <person name="Nagata Y."/>
            <person name="Naito S."/>
            <person name="Nakashima M."/>
            <person name="Nakama Y."/>
            <person name="Nakamichi Y."/>
            <person name="Nakamura M."/>
            <person name="Meguro A."/>
            <person name="Negishi M."/>
            <person name="Ohta I."/>
            <person name="Ohta T."/>
            <person name="Okamoto M."/>
            <person name="Ono N."/>
            <person name="Saji S."/>
            <person name="Sakaguchi M."/>
            <person name="Sakai K."/>
            <person name="Shibata M."/>
            <person name="Shimokawa T."/>
            <person name="Song J."/>
            <person name="Takazaki Y."/>
            <person name="Terasawa K."/>
            <person name="Tsugane M."/>
            <person name="Tsuji K."/>
            <person name="Ueda S."/>
            <person name="Waki K."/>
            <person name="Yamagata H."/>
            <person name="Yamamoto M."/>
            <person name="Yamamoto S."/>
            <person name="Yamane H."/>
            <person name="Yoshiki S."/>
            <person name="Yoshihara R."/>
            <person name="Yukawa K."/>
            <person name="Zhong H."/>
            <person name="Yano M."/>
            <person name="Yuan Q."/>
            <person name="Ouyang S."/>
            <person name="Liu J."/>
            <person name="Jones K.M."/>
            <person name="Gansberger K."/>
            <person name="Moffat K."/>
            <person name="Hill J."/>
            <person name="Bera J."/>
            <person name="Fadrosh D."/>
            <person name="Jin S."/>
            <person name="Johri S."/>
            <person name="Kim M."/>
            <person name="Overton L."/>
            <person name="Reardon M."/>
            <person name="Tsitrin T."/>
            <person name="Vuong H."/>
            <person name="Weaver B."/>
            <person name="Ciecko A."/>
            <person name="Tallon L."/>
            <person name="Jackson J."/>
            <person name="Pai G."/>
            <person name="Aken S.V."/>
            <person name="Utterback T."/>
            <person name="Reidmuller S."/>
            <person name="Feldblyum T."/>
            <person name="Hsiao J."/>
            <person name="Zismann V."/>
            <person name="Iobst S."/>
            <person name="de Vazeille A.R."/>
            <person name="Buell C.R."/>
            <person name="Ying K."/>
            <person name="Li Y."/>
            <person name="Lu T."/>
            <person name="Huang Y."/>
            <person name="Zhao Q."/>
            <person name="Feng Q."/>
            <person name="Zhang L."/>
            <person name="Zhu J."/>
            <person name="Weng Q."/>
            <person name="Mu J."/>
            <person name="Lu Y."/>
            <person name="Fan D."/>
            <person name="Liu Y."/>
            <person name="Guan J."/>
            <person name="Zhang Y."/>
            <person name="Yu S."/>
            <person name="Liu X."/>
            <person name="Zhang Y."/>
            <person name="Hong G."/>
            <person name="Han B."/>
            <person name="Choisne N."/>
            <person name="Demange N."/>
            <person name="Orjeda G."/>
            <person name="Samain S."/>
            <person name="Cattolico L."/>
            <person name="Pelletier E."/>
            <person name="Couloux A."/>
            <person name="Segurens B."/>
            <person name="Wincker P."/>
            <person name="D'Hont A."/>
            <person name="Scarpelli C."/>
            <person name="Weissenbach J."/>
            <person name="Salanoubat M."/>
            <person name="Quetier F."/>
            <person name="Yu Y."/>
            <person name="Kim H.R."/>
            <person name="Rambo T."/>
            <person name="Currie J."/>
            <person name="Collura K."/>
            <person name="Luo M."/>
            <person name="Yang T."/>
            <person name="Ammiraju J.S.S."/>
            <person name="Engler F."/>
            <person name="Soderlund C."/>
            <person name="Wing R.A."/>
            <person name="Palmer L.E."/>
            <person name="de la Bastide M."/>
            <person name="Spiegel L."/>
            <person name="Nascimento L."/>
            <person name="Zutavern T."/>
            <person name="O'Shaughnessy A."/>
            <person name="Dike S."/>
            <person name="Dedhia N."/>
            <person name="Preston R."/>
            <person name="Balija V."/>
            <person name="McCombie W.R."/>
            <person name="Chow T."/>
            <person name="Chen H."/>
            <person name="Chung M."/>
            <person name="Chen C."/>
            <person name="Shaw J."/>
            <person name="Wu H."/>
            <person name="Hsiao K."/>
            <person name="Chao Y."/>
            <person name="Chu M."/>
            <person name="Cheng C."/>
            <person name="Hour A."/>
            <person name="Lee P."/>
            <person name="Lin S."/>
            <person name="Lin Y."/>
            <person name="Liou J."/>
            <person name="Liu S."/>
            <person name="Hsing Y."/>
            <person name="Raghuvanshi S."/>
            <person name="Mohanty A."/>
            <person name="Bharti A.K."/>
            <person name="Gaur A."/>
            <person name="Gupta V."/>
            <person name="Kumar D."/>
            <person name="Ravi V."/>
            <person name="Vij S."/>
            <person name="Kapur A."/>
            <person name="Khurana P."/>
            <person name="Khurana P."/>
            <person name="Khurana J.P."/>
            <person name="Tyagi A.K."/>
            <person name="Gaikwad K."/>
            <person name="Singh A."/>
            <person name="Dalal V."/>
            <person name="Srivastava S."/>
            <person name="Dixit A."/>
            <person name="Pal A.K."/>
            <person name="Ghazi I.A."/>
            <person name="Yadav M."/>
            <person name="Pandit A."/>
            <person name="Bhargava A."/>
            <person name="Sureshbabu K."/>
            <person name="Batra K."/>
            <person name="Sharma T.R."/>
            <person name="Mohapatra T."/>
            <person name="Singh N.K."/>
            <person name="Messing J."/>
            <person name="Nelson A.B."/>
            <person name="Fuks G."/>
            <person name="Kavchok S."/>
            <person name="Keizer G."/>
            <person name="Linton E."/>
            <person name="Llaca V."/>
            <person name="Song R."/>
            <person name="Tanyolac B."/>
            <person name="Young S."/>
            <person name="Ho-Il K."/>
            <person name="Hahn J.H."/>
            <person name="Sangsakoo G."/>
            <person name="Vanavichit A."/>
            <person name="de Mattos Luiz.A.T."/>
            <person name="Zimmer P.D."/>
            <person name="Malone G."/>
            <person name="Dellagostin O."/>
            <person name="de Oliveira A.C."/>
            <person name="Bevan M."/>
            <person name="Bancroft I."/>
            <person name="Minx P."/>
            <person name="Cordum H."/>
            <person name="Wilson R."/>
            <person name="Cheng Z."/>
            <person name="Jin W."/>
            <person name="Jiang J."/>
            <person name="Leong S.A."/>
            <person name="Iwama H."/>
            <person name="Gojobori T."/>
            <person name="Itoh T."/>
            <person name="Niimura Y."/>
            <person name="Fujii Y."/>
            <person name="Habara T."/>
            <person name="Sakai H."/>
            <person name="Sato Y."/>
            <person name="Wilson G."/>
            <person name="Kumar K."/>
            <person name="McCouch S."/>
            <person name="Juretic N."/>
            <person name="Hoen D."/>
            <person name="Wright S."/>
            <person name="Bruskiewich R."/>
            <person name="Bureau T."/>
            <person name="Miyao A."/>
            <person name="Hirochika H."/>
            <person name="Nishikawa T."/>
            <person name="Kadowaki K."/>
            <person name="Sugiura M."/>
            <person name="Burr B."/>
            <person name="Sasaki T."/>
        </authorList>
    </citation>
    <scope>NUCLEOTIDE SEQUENCE [LARGE SCALE GENOMIC DNA]</scope>
    <source>
        <strain evidence="3">cv. Nipponbare</strain>
    </source>
</reference>
<dbReference type="Proteomes" id="UP000000763">
    <property type="component" value="Chromosome 8"/>
</dbReference>
<accession>Q6YX56</accession>
<organism evidence="2 3">
    <name type="scientific">Oryza sativa subsp. japonica</name>
    <name type="common">Rice</name>
    <dbReference type="NCBI Taxonomy" id="39947"/>
    <lineage>
        <taxon>Eukaryota</taxon>
        <taxon>Viridiplantae</taxon>
        <taxon>Streptophyta</taxon>
        <taxon>Embryophyta</taxon>
        <taxon>Tracheophyta</taxon>
        <taxon>Spermatophyta</taxon>
        <taxon>Magnoliopsida</taxon>
        <taxon>Liliopsida</taxon>
        <taxon>Poales</taxon>
        <taxon>Poaceae</taxon>
        <taxon>BOP clade</taxon>
        <taxon>Oryzoideae</taxon>
        <taxon>Oryzeae</taxon>
        <taxon>Oryzinae</taxon>
        <taxon>Oryza</taxon>
        <taxon>Oryza sativa</taxon>
    </lineage>
</organism>
<feature type="compositionally biased region" description="Low complexity" evidence="1">
    <location>
        <begin position="46"/>
        <end position="63"/>
    </location>
</feature>
<gene>
    <name evidence="2" type="primary">OSJNBa0028A18.31</name>
</gene>
<feature type="compositionally biased region" description="Basic and acidic residues" evidence="1">
    <location>
        <begin position="16"/>
        <end position="27"/>
    </location>
</feature>
<name>Q6YX56_ORYSJ</name>
<sequence>MESAAARKPARPKRRQAVEKARVERRPQNMARRKVVAEEKTFSELGMASANSPAAAAGWASAGRRPTTAWGKRGASGRWTDEGDERG</sequence>
<reference evidence="3" key="2">
    <citation type="journal article" date="2008" name="Nucleic Acids Res.">
        <title>The rice annotation project database (RAP-DB): 2008 update.</title>
        <authorList>
            <consortium name="The rice annotation project (RAP)"/>
        </authorList>
    </citation>
    <scope>GENOME REANNOTATION</scope>
    <source>
        <strain evidence="3">cv. Nipponbare</strain>
    </source>
</reference>
<protein>
    <submittedName>
        <fullName evidence="2">Uncharacterized protein</fullName>
    </submittedName>
</protein>